<feature type="region of interest" description="Disordered" evidence="1">
    <location>
        <begin position="267"/>
        <end position="292"/>
    </location>
</feature>
<feature type="compositionally biased region" description="Low complexity" evidence="1">
    <location>
        <begin position="74"/>
        <end position="88"/>
    </location>
</feature>
<dbReference type="AlphaFoldDB" id="A0A4U6X307"/>
<reference evidence="2 3" key="1">
    <citation type="journal article" date="2019" name="PLoS ONE">
        <title>Comparative genome analysis indicates high evolutionary potential of pathogenicity genes in Colletotrichum tanaceti.</title>
        <authorList>
            <person name="Lelwala R.V."/>
            <person name="Korhonen P.K."/>
            <person name="Young N.D."/>
            <person name="Scott J.B."/>
            <person name="Ades P.A."/>
            <person name="Gasser R.B."/>
            <person name="Taylor P.W.J."/>
        </authorList>
    </citation>
    <scope>NUCLEOTIDE SEQUENCE [LARGE SCALE GENOMIC DNA]</scope>
    <source>
        <strain evidence="2">BRIP57314</strain>
    </source>
</reference>
<feature type="region of interest" description="Disordered" evidence="1">
    <location>
        <begin position="67"/>
        <end position="107"/>
    </location>
</feature>
<dbReference type="EMBL" id="PJEX01000489">
    <property type="protein sequence ID" value="TKW49740.1"/>
    <property type="molecule type" value="Genomic_DNA"/>
</dbReference>
<feature type="compositionally biased region" description="Low complexity" evidence="1">
    <location>
        <begin position="562"/>
        <end position="593"/>
    </location>
</feature>
<accession>A0A4U6X307</accession>
<evidence type="ECO:0000313" key="3">
    <source>
        <dbReference type="Proteomes" id="UP000310108"/>
    </source>
</evidence>
<evidence type="ECO:0000313" key="2">
    <source>
        <dbReference type="EMBL" id="TKW49740.1"/>
    </source>
</evidence>
<evidence type="ECO:0000256" key="1">
    <source>
        <dbReference type="SAM" id="MobiDB-lite"/>
    </source>
</evidence>
<protein>
    <submittedName>
        <fullName evidence="2">Uncharacterized protein</fullName>
    </submittedName>
</protein>
<dbReference type="Proteomes" id="UP000310108">
    <property type="component" value="Unassembled WGS sequence"/>
</dbReference>
<feature type="compositionally biased region" description="Gly residues" evidence="1">
    <location>
        <begin position="464"/>
        <end position="473"/>
    </location>
</feature>
<name>A0A4U6X307_9PEZI</name>
<comment type="caution">
    <text evidence="2">The sequence shown here is derived from an EMBL/GenBank/DDBJ whole genome shotgun (WGS) entry which is preliminary data.</text>
</comment>
<keyword evidence="3" id="KW-1185">Reference proteome</keyword>
<feature type="compositionally biased region" description="Low complexity" evidence="1">
    <location>
        <begin position="440"/>
        <end position="463"/>
    </location>
</feature>
<sequence>MGVNDGTPTSTDARTTCLTSAYTTITGCSVLNSVATVTTTRTSEPRPSDPLCGPACGNGACQAFRPGPGATADAARPQRPPQRQSRSAGPKLVGRGEPRDGEWIDPSDYAGGYQEFMQEEFEFMRTRRNFGVSHHQPKLVLDGPPMPDERDSLTTVRSNWILFQDKVETLAVEGLVGCTVVVVVSDRGAWMGKFYEETVADAALFAEALSKWKTGRQPQDAWSLYARYGVDDLRNHPERGEVGKIFGSADDPIGFPVGIYTISPRRRVAEQGEESSQGPPPSQFDSHLGGTPVYPQVGRIDEDFRGVASTHTYRADSAAAYYLQEQLTEAERYHREHGELSDMYWSRLLQDRILDTAKGKVMLQYKPANRCSDSDLASWRLWIDEFPHFEESIRPQYEDTWLAHDDQYFSDTLRPQYAGELYSRQECPVRGKPASGGDGSVSSASPPSATSAGQRIPGAPATPSGGGGGGGGQTQSPPPGSSYLNGTAAPLPWNSSVTTHAGGMSGGVTTPLPTSFSSPNGTEASVSRNGTTMTAPGYSPSSHNSHSQLPPTASRSWNGTMLPTAGGNATATLGSSGSSSNATATPAWGASSSRSSSVSIFTTVYVAGPPVTLPPPPPPSPTSSKPTTSPSAPPLKRVTVTASVRQSVVKTVTVITATVIVPAKPTSSALAVPVPMMRLFPAVPFLKLKRSQAVYVMHEEVMAAGPETIANGEMFVMFPVTVDVPISHCEAQRLGWKPSAFWEDRSWPPSLEARKGREAFGRKKCAYKAKQEGFGSFKCEGVAEFNCFKDPDYAKKIDCKAGLDNRTYRPRMRCVFPDQG</sequence>
<proteinExistence type="predicted"/>
<dbReference type="STRING" id="1306861.A0A4U6X307"/>
<feature type="region of interest" description="Disordered" evidence="1">
    <location>
        <begin position="611"/>
        <end position="636"/>
    </location>
</feature>
<feature type="region of interest" description="Disordered" evidence="1">
    <location>
        <begin position="424"/>
        <end position="593"/>
    </location>
</feature>
<feature type="compositionally biased region" description="Polar residues" evidence="1">
    <location>
        <begin position="507"/>
        <end position="561"/>
    </location>
</feature>
<feature type="compositionally biased region" description="Pro residues" evidence="1">
    <location>
        <begin position="611"/>
        <end position="621"/>
    </location>
</feature>
<organism evidence="2 3">
    <name type="scientific">Colletotrichum tanaceti</name>
    <dbReference type="NCBI Taxonomy" id="1306861"/>
    <lineage>
        <taxon>Eukaryota</taxon>
        <taxon>Fungi</taxon>
        <taxon>Dikarya</taxon>
        <taxon>Ascomycota</taxon>
        <taxon>Pezizomycotina</taxon>
        <taxon>Sordariomycetes</taxon>
        <taxon>Hypocreomycetidae</taxon>
        <taxon>Glomerellales</taxon>
        <taxon>Glomerellaceae</taxon>
        <taxon>Colletotrichum</taxon>
        <taxon>Colletotrichum destructivum species complex</taxon>
    </lineage>
</organism>
<gene>
    <name evidence="2" type="ORF">CTA1_11165</name>
</gene>